<keyword evidence="2" id="KW-1185">Reference proteome</keyword>
<sequence>MPTVESEAKLKTRVRFEELLKTHHDLIYERKKLKKKNGKSGEKIAVSNQLFGNNDIVCMEL</sequence>
<reference evidence="1 2" key="1">
    <citation type="submission" date="2019-05" db="EMBL/GenBank/DDBJ databases">
        <title>A Chromosome-scale Meerkat (S. suricatta) Genome Assembly.</title>
        <authorList>
            <person name="Dudchenko O."/>
            <person name="Lieberman Aiden E."/>
            <person name="Tung J."/>
            <person name="Barreiro L.B."/>
            <person name="Clutton-Brock T.H."/>
        </authorList>
    </citation>
    <scope>NUCLEOTIDE SEQUENCE [LARGE SCALE GENOMIC DNA]</scope>
</reference>
<evidence type="ECO:0000313" key="1">
    <source>
        <dbReference type="Ensembl" id="ENSSSUP00005023510.1"/>
    </source>
</evidence>
<gene>
    <name evidence="1" type="primary">AHI1</name>
</gene>
<dbReference type="Proteomes" id="UP000472268">
    <property type="component" value="Chromosome 7"/>
</dbReference>
<accession>A0A673UQS5</accession>
<reference evidence="1" key="3">
    <citation type="submission" date="2025-09" db="UniProtKB">
        <authorList>
            <consortium name="Ensembl"/>
        </authorList>
    </citation>
    <scope>IDENTIFICATION</scope>
</reference>
<organism evidence="1 2">
    <name type="scientific">Suricata suricatta</name>
    <name type="common">Meerkat</name>
    <dbReference type="NCBI Taxonomy" id="37032"/>
    <lineage>
        <taxon>Eukaryota</taxon>
        <taxon>Metazoa</taxon>
        <taxon>Chordata</taxon>
        <taxon>Craniata</taxon>
        <taxon>Vertebrata</taxon>
        <taxon>Euteleostomi</taxon>
        <taxon>Mammalia</taxon>
        <taxon>Eutheria</taxon>
        <taxon>Laurasiatheria</taxon>
        <taxon>Carnivora</taxon>
        <taxon>Feliformia</taxon>
        <taxon>Herpestidae</taxon>
        <taxon>Suricata</taxon>
    </lineage>
</organism>
<dbReference type="Ensembl" id="ENSSSUT00005026927.1">
    <property type="protein sequence ID" value="ENSSSUP00005023510.1"/>
    <property type="gene ID" value="ENSSSUG00005014887.1"/>
</dbReference>
<proteinExistence type="predicted"/>
<evidence type="ECO:0000313" key="2">
    <source>
        <dbReference type="Proteomes" id="UP000472268"/>
    </source>
</evidence>
<name>A0A673UQS5_SURSU</name>
<protein>
    <submittedName>
        <fullName evidence="1">Abelson helper integration site 1</fullName>
    </submittedName>
</protein>
<dbReference type="AlphaFoldDB" id="A0A673UQS5"/>
<reference evidence="1" key="2">
    <citation type="submission" date="2025-08" db="UniProtKB">
        <authorList>
            <consortium name="Ensembl"/>
        </authorList>
    </citation>
    <scope>IDENTIFICATION</scope>
</reference>